<evidence type="ECO:0000256" key="1">
    <source>
        <dbReference type="ARBA" id="ARBA00022801"/>
    </source>
</evidence>
<dbReference type="EMBL" id="VSSQ01106388">
    <property type="protein sequence ID" value="MPN46054.1"/>
    <property type="molecule type" value="Genomic_DNA"/>
</dbReference>
<accession>A0A645ICN9</accession>
<dbReference type="Gene3D" id="2.40.260.10">
    <property type="entry name" value="Sortase"/>
    <property type="match status" value="1"/>
</dbReference>
<dbReference type="InterPro" id="IPR023365">
    <property type="entry name" value="Sortase_dom-sf"/>
</dbReference>
<proteinExistence type="predicted"/>
<name>A0A645ICN9_9ZZZZ</name>
<protein>
    <submittedName>
        <fullName evidence="2">Uncharacterized protein</fullName>
    </submittedName>
</protein>
<keyword evidence="1" id="KW-0378">Hydrolase</keyword>
<dbReference type="SUPFAM" id="SSF63817">
    <property type="entry name" value="Sortase"/>
    <property type="match status" value="1"/>
</dbReference>
<dbReference type="AlphaFoldDB" id="A0A645ICN9"/>
<evidence type="ECO:0000313" key="2">
    <source>
        <dbReference type="EMBL" id="MPN46054.1"/>
    </source>
</evidence>
<comment type="caution">
    <text evidence="2">The sequence shown here is derived from an EMBL/GenBank/DDBJ whole genome shotgun (WGS) entry which is preliminary data.</text>
</comment>
<sequence length="104" mass="11660">MLDNGHFPGYRTATELYGYNTTYFKGLKDVKKGETITITTNYGVYNYEVTSAVVTNKSTDTDLNKKDEDMLIIKTDYPFGTLNGVSDKTFVVYANRVSGPSVIY</sequence>
<dbReference type="Pfam" id="PF04203">
    <property type="entry name" value="Sortase"/>
    <property type="match status" value="1"/>
</dbReference>
<dbReference type="GO" id="GO:0016787">
    <property type="term" value="F:hydrolase activity"/>
    <property type="evidence" value="ECO:0007669"/>
    <property type="project" value="UniProtKB-KW"/>
</dbReference>
<gene>
    <name evidence="2" type="ORF">SDC9_193634</name>
</gene>
<dbReference type="InterPro" id="IPR005754">
    <property type="entry name" value="Sortase"/>
</dbReference>
<reference evidence="2" key="1">
    <citation type="submission" date="2019-08" db="EMBL/GenBank/DDBJ databases">
        <authorList>
            <person name="Kucharzyk K."/>
            <person name="Murdoch R.W."/>
            <person name="Higgins S."/>
            <person name="Loffler F."/>
        </authorList>
    </citation>
    <scope>NUCLEOTIDE SEQUENCE</scope>
</reference>
<organism evidence="2">
    <name type="scientific">bioreactor metagenome</name>
    <dbReference type="NCBI Taxonomy" id="1076179"/>
    <lineage>
        <taxon>unclassified sequences</taxon>
        <taxon>metagenomes</taxon>
        <taxon>ecological metagenomes</taxon>
    </lineage>
</organism>